<gene>
    <name evidence="3" type="ORF">B7R21_16535</name>
</gene>
<feature type="transmembrane region" description="Helical" evidence="1">
    <location>
        <begin position="60"/>
        <end position="83"/>
    </location>
</feature>
<sequence>MLERMTEVSHAVQAGSRMRRPGVVTLVVVLTYVAGLFDVLLGILAIFARYLPEVIEDGEGIRLVVTLVGAATLLFGLLTVALASGIARGDRVARWCVTGLLLISFVLTAVYFIADTGQGPAGMIVQAVISTVVILPLWIGRGGRYFAASTVPV</sequence>
<keyword evidence="1" id="KW-0472">Membrane</keyword>
<reference evidence="3 4" key="1">
    <citation type="submission" date="2017-04" db="EMBL/GenBank/DDBJ databases">
        <title>Comparative genome analysis of Subtercola boreus.</title>
        <authorList>
            <person name="Cho Y.-J."/>
            <person name="Cho A."/>
            <person name="Kim O.-S."/>
            <person name="Lee J.-I."/>
        </authorList>
    </citation>
    <scope>NUCLEOTIDE SEQUENCE [LARGE SCALE GENOMIC DNA]</scope>
    <source>
        <strain evidence="3 4">P27444</strain>
    </source>
</reference>
<proteinExistence type="predicted"/>
<organism evidence="3 4">
    <name type="scientific">Subtercola boreus</name>
    <dbReference type="NCBI Taxonomy" id="120213"/>
    <lineage>
        <taxon>Bacteria</taxon>
        <taxon>Bacillati</taxon>
        <taxon>Actinomycetota</taxon>
        <taxon>Actinomycetes</taxon>
        <taxon>Micrococcales</taxon>
        <taxon>Microbacteriaceae</taxon>
        <taxon>Subtercola</taxon>
    </lineage>
</organism>
<evidence type="ECO:0000313" key="4">
    <source>
        <dbReference type="Proteomes" id="UP000256709"/>
    </source>
</evidence>
<evidence type="ECO:0000259" key="2">
    <source>
        <dbReference type="Pfam" id="PF23636"/>
    </source>
</evidence>
<feature type="transmembrane region" description="Helical" evidence="1">
    <location>
        <begin position="120"/>
        <end position="139"/>
    </location>
</feature>
<name>A0A3E0VEA2_9MICO</name>
<feature type="domain" description="DUF7144" evidence="2">
    <location>
        <begin position="24"/>
        <end position="138"/>
    </location>
</feature>
<dbReference type="EMBL" id="NBXA01000028">
    <property type="protein sequence ID" value="RFA07197.1"/>
    <property type="molecule type" value="Genomic_DNA"/>
</dbReference>
<accession>A0A3E0VEA2</accession>
<protein>
    <recommendedName>
        <fullName evidence="2">DUF7144 domain-containing protein</fullName>
    </recommendedName>
</protein>
<feature type="transmembrane region" description="Helical" evidence="1">
    <location>
        <begin position="21"/>
        <end position="48"/>
    </location>
</feature>
<dbReference type="AlphaFoldDB" id="A0A3E0VEA2"/>
<feature type="transmembrane region" description="Helical" evidence="1">
    <location>
        <begin position="95"/>
        <end position="114"/>
    </location>
</feature>
<comment type="caution">
    <text evidence="3">The sequence shown here is derived from an EMBL/GenBank/DDBJ whole genome shotgun (WGS) entry which is preliminary data.</text>
</comment>
<evidence type="ECO:0000313" key="3">
    <source>
        <dbReference type="EMBL" id="RFA07197.1"/>
    </source>
</evidence>
<dbReference type="InterPro" id="IPR055568">
    <property type="entry name" value="DUF7144"/>
</dbReference>
<dbReference type="Proteomes" id="UP000256709">
    <property type="component" value="Unassembled WGS sequence"/>
</dbReference>
<keyword evidence="1" id="KW-1133">Transmembrane helix</keyword>
<evidence type="ECO:0000256" key="1">
    <source>
        <dbReference type="SAM" id="Phobius"/>
    </source>
</evidence>
<keyword evidence="1" id="KW-0812">Transmembrane</keyword>
<dbReference type="Pfam" id="PF23636">
    <property type="entry name" value="DUF7144"/>
    <property type="match status" value="1"/>
</dbReference>